<protein>
    <recommendedName>
        <fullName evidence="4">FAD-binding domain-containing protein</fullName>
    </recommendedName>
</protein>
<dbReference type="STRING" id="159449.B4N89_03205"/>
<dbReference type="InterPro" id="IPR036188">
    <property type="entry name" value="FAD/NAD-bd_sf"/>
</dbReference>
<evidence type="ECO:0000313" key="6">
    <source>
        <dbReference type="Proteomes" id="UP000190037"/>
    </source>
</evidence>
<dbReference type="PRINTS" id="PR00420">
    <property type="entry name" value="RNGMNOXGNASE"/>
</dbReference>
<keyword evidence="6" id="KW-1185">Reference proteome</keyword>
<proteinExistence type="predicted"/>
<dbReference type="OrthoDB" id="9782160at2"/>
<dbReference type="SUPFAM" id="SSF51905">
    <property type="entry name" value="FAD/NAD(P)-binding domain"/>
    <property type="match status" value="1"/>
</dbReference>
<dbReference type="Proteomes" id="UP000190037">
    <property type="component" value="Unassembled WGS sequence"/>
</dbReference>
<dbReference type="AlphaFoldDB" id="A0A1T3P6T6"/>
<keyword evidence="1" id="KW-0560">Oxidoreductase</keyword>
<accession>A0A1T3P6T6</accession>
<gene>
    <name evidence="5" type="ORF">B4N89_03205</name>
</gene>
<organism evidence="5 6">
    <name type="scientific">Embleya scabrispora</name>
    <dbReference type="NCBI Taxonomy" id="159449"/>
    <lineage>
        <taxon>Bacteria</taxon>
        <taxon>Bacillati</taxon>
        <taxon>Actinomycetota</taxon>
        <taxon>Actinomycetes</taxon>
        <taxon>Kitasatosporales</taxon>
        <taxon>Streptomycetaceae</taxon>
        <taxon>Embleya</taxon>
    </lineage>
</organism>
<evidence type="ECO:0000256" key="2">
    <source>
        <dbReference type="ARBA" id="ARBA00023033"/>
    </source>
</evidence>
<dbReference type="PANTHER" id="PTHR13789">
    <property type="entry name" value="MONOOXYGENASE"/>
    <property type="match status" value="1"/>
</dbReference>
<evidence type="ECO:0000256" key="1">
    <source>
        <dbReference type="ARBA" id="ARBA00023002"/>
    </source>
</evidence>
<comment type="caution">
    <text evidence="5">The sequence shown here is derived from an EMBL/GenBank/DDBJ whole genome shotgun (WGS) entry which is preliminary data.</text>
</comment>
<dbReference type="InterPro" id="IPR050493">
    <property type="entry name" value="FAD-dep_Monooxygenase_BioMet"/>
</dbReference>
<dbReference type="Pfam" id="PF01494">
    <property type="entry name" value="FAD_binding_3"/>
    <property type="match status" value="1"/>
</dbReference>
<sequence>MPIGRVAVVGGSITGCAFALAAARSGAEVTVYERTTGELADRGVGIALHVDRYAELVAAGYLDDTTPWRNVNGRTWLLDDGESARGRSLWDQPAAFRMYNWGQLWAGLRRRVPAEVDYRGGTPVTVGTDGEIHLPDGTSERYDVVVGADGYGSAVRTAVFPQIRPQYAGYVMWRGSCAWNHEPIDNLISICIPNGQGVMYRIPSSGGDRISWGLYSAVGGTADPRPALLALARTYFPPFWADLVTSTPESDTLIQPINDLVVDRFTSGRMLVAGDAAAIARPHVASGAVKGIQDAVAFEAACREVGPAGSWDDVLARYEAERHPAGADLVRVARSMGYAMVEDTPDWTTMTPERMVDWWAAQHADDGFGGHALGAAIGAR</sequence>
<evidence type="ECO:0000256" key="3">
    <source>
        <dbReference type="SAM" id="SignalP"/>
    </source>
</evidence>
<feature type="signal peptide" evidence="3">
    <location>
        <begin position="1"/>
        <end position="21"/>
    </location>
</feature>
<feature type="chain" id="PRO_5038423858" description="FAD-binding domain-containing protein" evidence="3">
    <location>
        <begin position="22"/>
        <end position="380"/>
    </location>
</feature>
<dbReference type="GO" id="GO:0004497">
    <property type="term" value="F:monooxygenase activity"/>
    <property type="evidence" value="ECO:0007669"/>
    <property type="project" value="UniProtKB-KW"/>
</dbReference>
<dbReference type="SUPFAM" id="SSF54373">
    <property type="entry name" value="FAD-linked reductases, C-terminal domain"/>
    <property type="match status" value="1"/>
</dbReference>
<dbReference type="EMBL" id="MWQN01000001">
    <property type="protein sequence ID" value="OPC84774.1"/>
    <property type="molecule type" value="Genomic_DNA"/>
</dbReference>
<dbReference type="GO" id="GO:0071949">
    <property type="term" value="F:FAD binding"/>
    <property type="evidence" value="ECO:0007669"/>
    <property type="project" value="InterPro"/>
</dbReference>
<dbReference type="PANTHER" id="PTHR13789:SF309">
    <property type="entry name" value="PUTATIVE (AFU_ORTHOLOGUE AFUA_6G14510)-RELATED"/>
    <property type="match status" value="1"/>
</dbReference>
<evidence type="ECO:0000313" key="5">
    <source>
        <dbReference type="EMBL" id="OPC84774.1"/>
    </source>
</evidence>
<dbReference type="InterPro" id="IPR002938">
    <property type="entry name" value="FAD-bd"/>
</dbReference>
<dbReference type="PROSITE" id="PS51257">
    <property type="entry name" value="PROKAR_LIPOPROTEIN"/>
    <property type="match status" value="1"/>
</dbReference>
<keyword evidence="3" id="KW-0732">Signal</keyword>
<feature type="domain" description="FAD-binding" evidence="4">
    <location>
        <begin position="145"/>
        <end position="331"/>
    </location>
</feature>
<keyword evidence="2" id="KW-0503">Monooxygenase</keyword>
<dbReference type="RefSeq" id="WP_078979076.1">
    <property type="nucleotide sequence ID" value="NZ_MWQN01000001.1"/>
</dbReference>
<evidence type="ECO:0000259" key="4">
    <source>
        <dbReference type="Pfam" id="PF01494"/>
    </source>
</evidence>
<reference evidence="5 6" key="1">
    <citation type="submission" date="2017-03" db="EMBL/GenBank/DDBJ databases">
        <title>Draft genome sequence of Streptomyces scabrisporus NF3, endophyte isolated from Amphipterygium adstringens.</title>
        <authorList>
            <person name="Vazquez M."/>
            <person name="Ceapa C.D."/>
            <person name="Rodriguez Luna D."/>
            <person name="Sanchez Esquivel S."/>
        </authorList>
    </citation>
    <scope>NUCLEOTIDE SEQUENCE [LARGE SCALE GENOMIC DNA]</scope>
    <source>
        <strain evidence="5 6">NF3</strain>
    </source>
</reference>
<name>A0A1T3P6T6_9ACTN</name>
<dbReference type="Gene3D" id="3.50.50.60">
    <property type="entry name" value="FAD/NAD(P)-binding domain"/>
    <property type="match status" value="2"/>
</dbReference>